<keyword evidence="1" id="KW-0812">Transmembrane</keyword>
<dbReference type="Proteomes" id="UP000000844">
    <property type="component" value="Chromosome"/>
</dbReference>
<gene>
    <name evidence="2" type="ordered locus">Snas_4986</name>
</gene>
<dbReference type="EMBL" id="CP001778">
    <property type="protein sequence ID" value="ADD44623.1"/>
    <property type="molecule type" value="Genomic_DNA"/>
</dbReference>
<feature type="transmembrane region" description="Helical" evidence="1">
    <location>
        <begin position="78"/>
        <end position="96"/>
    </location>
</feature>
<dbReference type="eggNOG" id="COG0558">
    <property type="taxonomic scope" value="Bacteria"/>
</dbReference>
<feature type="transmembrane region" description="Helical" evidence="1">
    <location>
        <begin position="155"/>
        <end position="175"/>
    </location>
</feature>
<dbReference type="AlphaFoldDB" id="D3Q9S7"/>
<sequence length="177" mass="18166">MVSVGLVCGVASPIVAKEGEKWIAAGAFLVLITVGCDRLYSMAVSPVVQASRRSLVFVPLSARLTEAAWLYGFWKLGVPPGVVIAAGALSLGHEYIRARGQIAGLRDIGISTLGERPGRALTALAGYGVSGAVALTSTSMTAGLTTGILTMAATAWLLLAVLGFVQLAIVLSAALRK</sequence>
<keyword evidence="1" id="KW-1133">Transmembrane helix</keyword>
<proteinExistence type="predicted"/>
<dbReference type="KEGG" id="sna:Snas_4986"/>
<dbReference type="RefSeq" id="WP_013020194.1">
    <property type="nucleotide sequence ID" value="NC_013947.1"/>
</dbReference>
<name>D3Q9S7_STANL</name>
<evidence type="ECO:0000256" key="1">
    <source>
        <dbReference type="SAM" id="Phobius"/>
    </source>
</evidence>
<evidence type="ECO:0008006" key="4">
    <source>
        <dbReference type="Google" id="ProtNLM"/>
    </source>
</evidence>
<evidence type="ECO:0000313" key="3">
    <source>
        <dbReference type="Proteomes" id="UP000000844"/>
    </source>
</evidence>
<protein>
    <recommendedName>
        <fullName evidence="4">CDP-diacylglycerol--glycerol-3-phosphate 3-phosphatidyltransferase</fullName>
    </recommendedName>
</protein>
<keyword evidence="3" id="KW-1185">Reference proteome</keyword>
<keyword evidence="1" id="KW-0472">Membrane</keyword>
<dbReference type="HOGENOM" id="CLU_1517036_0_0_11"/>
<reference evidence="2 3" key="1">
    <citation type="journal article" date="2009" name="Stand. Genomic Sci.">
        <title>Complete genome sequence of Stackebrandtia nassauensis type strain (LLR-40K-21).</title>
        <authorList>
            <person name="Munk C."/>
            <person name="Lapidus A."/>
            <person name="Copeland A."/>
            <person name="Jando M."/>
            <person name="Mayilraj S."/>
            <person name="Glavina Del Rio T."/>
            <person name="Nolan M."/>
            <person name="Chen F."/>
            <person name="Lucas S."/>
            <person name="Tice H."/>
            <person name="Cheng J.F."/>
            <person name="Han C."/>
            <person name="Detter J.C."/>
            <person name="Bruce D."/>
            <person name="Goodwin L."/>
            <person name="Chain P."/>
            <person name="Pitluck S."/>
            <person name="Goker M."/>
            <person name="Ovchinikova G."/>
            <person name="Pati A."/>
            <person name="Ivanova N."/>
            <person name="Mavromatis K."/>
            <person name="Chen A."/>
            <person name="Palaniappan K."/>
            <person name="Land M."/>
            <person name="Hauser L."/>
            <person name="Chang Y.J."/>
            <person name="Jeffries C.D."/>
            <person name="Bristow J."/>
            <person name="Eisen J.A."/>
            <person name="Markowitz V."/>
            <person name="Hugenholtz P."/>
            <person name="Kyrpides N.C."/>
            <person name="Klenk H.P."/>
        </authorList>
    </citation>
    <scope>NUCLEOTIDE SEQUENCE [LARGE SCALE GENOMIC DNA]</scope>
    <source>
        <strain evidence="3">DSM 44728 / CIP 108903 / NRRL B-16338 / NBRC 102104 / LLR-40K-21</strain>
    </source>
</reference>
<organism evidence="2 3">
    <name type="scientific">Stackebrandtia nassauensis (strain DSM 44728 / CIP 108903 / NRRL B-16338 / NBRC 102104 / LLR-40K-21)</name>
    <dbReference type="NCBI Taxonomy" id="446470"/>
    <lineage>
        <taxon>Bacteria</taxon>
        <taxon>Bacillati</taxon>
        <taxon>Actinomycetota</taxon>
        <taxon>Actinomycetes</taxon>
        <taxon>Glycomycetales</taxon>
        <taxon>Glycomycetaceae</taxon>
        <taxon>Stackebrandtia</taxon>
    </lineage>
</organism>
<evidence type="ECO:0000313" key="2">
    <source>
        <dbReference type="EMBL" id="ADD44623.1"/>
    </source>
</evidence>
<accession>D3Q9S7</accession>
<dbReference type="OrthoDB" id="5195266at2"/>
<dbReference type="STRING" id="446470.Snas_4986"/>